<dbReference type="Pfam" id="PF01966">
    <property type="entry name" value="HD"/>
    <property type="match status" value="1"/>
</dbReference>
<dbReference type="PANTHER" id="PTHR37294">
    <property type="entry name" value="3'-5' EXORIBONUCLEASE YHAM"/>
    <property type="match status" value="1"/>
</dbReference>
<dbReference type="OrthoDB" id="9778453at2"/>
<feature type="domain" description="HD" evidence="2">
    <location>
        <begin position="158"/>
        <end position="279"/>
    </location>
</feature>
<dbReference type="GO" id="GO:0016787">
    <property type="term" value="F:hydrolase activity"/>
    <property type="evidence" value="ECO:0007669"/>
    <property type="project" value="UniProtKB-KW"/>
</dbReference>
<evidence type="ECO:0000313" key="4">
    <source>
        <dbReference type="Proteomes" id="UP000013964"/>
    </source>
</evidence>
<dbReference type="InterPro" id="IPR012340">
    <property type="entry name" value="NA-bd_OB-fold"/>
</dbReference>
<name>R4U0Q6_9MOLU</name>
<accession>R4U0Q6</accession>
<dbReference type="eggNOG" id="COG3481">
    <property type="taxonomic scope" value="Bacteria"/>
</dbReference>
<dbReference type="CDD" id="cd00077">
    <property type="entry name" value="HDc"/>
    <property type="match status" value="1"/>
</dbReference>
<dbReference type="CDD" id="cd04492">
    <property type="entry name" value="YhaM_OBF_like"/>
    <property type="match status" value="1"/>
</dbReference>
<dbReference type="EMBL" id="CP005077">
    <property type="protein sequence ID" value="AGM24857.1"/>
    <property type="molecule type" value="Genomic_DNA"/>
</dbReference>
<evidence type="ECO:0000256" key="1">
    <source>
        <dbReference type="ARBA" id="ARBA00022801"/>
    </source>
</evidence>
<dbReference type="PANTHER" id="PTHR37294:SF1">
    <property type="entry name" value="3'-5' EXORIBONUCLEASE YHAM"/>
    <property type="match status" value="1"/>
</dbReference>
<proteinExistence type="predicted"/>
<dbReference type="Gene3D" id="1.10.3210.10">
    <property type="entry name" value="Hypothetical protein af1432"/>
    <property type="match status" value="1"/>
</dbReference>
<reference evidence="3 4" key="1">
    <citation type="journal article" date="2013" name="Genome Biol. Evol.">
        <title>Complete genomes of two dipteran-associated spiroplasmas provided insights into the origin, dynamics, and impacts of viral invasion in spiroplasma.</title>
        <authorList>
            <person name="Ku C."/>
            <person name="Lo W.S."/>
            <person name="Chen L.L."/>
            <person name="Kuo C.H."/>
        </authorList>
    </citation>
    <scope>NUCLEOTIDE SEQUENCE [LARGE SCALE GENOMIC DNA]</scope>
    <source>
        <strain evidence="3 4">DF-1</strain>
    </source>
</reference>
<organism evidence="3 4">
    <name type="scientific">Spiroplasma chrysopicola DF-1</name>
    <dbReference type="NCBI Taxonomy" id="1276227"/>
    <lineage>
        <taxon>Bacteria</taxon>
        <taxon>Bacillati</taxon>
        <taxon>Mycoplasmatota</taxon>
        <taxon>Mollicutes</taxon>
        <taxon>Entomoplasmatales</taxon>
        <taxon>Spiroplasmataceae</taxon>
        <taxon>Spiroplasma</taxon>
    </lineage>
</organism>
<evidence type="ECO:0000259" key="2">
    <source>
        <dbReference type="PROSITE" id="PS51831"/>
    </source>
</evidence>
<dbReference type="GO" id="GO:0031125">
    <property type="term" value="P:rRNA 3'-end processing"/>
    <property type="evidence" value="ECO:0007669"/>
    <property type="project" value="TreeGrafter"/>
</dbReference>
<dbReference type="RefSeq" id="WP_016338683.1">
    <property type="nucleotide sequence ID" value="NC_021280.1"/>
</dbReference>
<sequence length="315" mass="36132">MQIKDLTKEGSNLQLTVLAEKVAQGVATNGTTYLSITLKDKTGTIEARLWDAKPLDLETWVKGNFYEVNVNIIEYRRILQAKINSYNIVDPSEINFDDFLETAPINAEEMYQEIINFVNNLQEPVYKKIMELVLLQYGEDFKVWPAAIRNHHEIKSGLLWHSLTMLKMAESLRIIYSDRLIDFELLGCGIILHDLGKVIEISVGTVSDFSLAGKLLGHISIMGNEIHRIAKENDIVDDKVLLLEHLVLASHGKLEFGSPVEPHLLEAEILSFLDNLDARIYRIDRELEKINVNDQTPRLLPIENRWFIKHFDKNK</sequence>
<keyword evidence="1" id="KW-0378">Hydrolase</keyword>
<gene>
    <name evidence="3" type="primary">yhaM</name>
    <name evidence="3" type="ORF">SCHRY_v1c02720</name>
</gene>
<protein>
    <submittedName>
        <fullName evidence="3">3'-5' exoribonuclease YhaM</fullName>
    </submittedName>
</protein>
<dbReference type="Proteomes" id="UP000013964">
    <property type="component" value="Chromosome"/>
</dbReference>
<dbReference type="KEGG" id="scr:SCHRY_v1c02720"/>
<dbReference type="STRING" id="1276227.SCHRY_v1c02720"/>
<keyword evidence="4" id="KW-1185">Reference proteome</keyword>
<dbReference type="InterPro" id="IPR003607">
    <property type="entry name" value="HD/PDEase_dom"/>
</dbReference>
<dbReference type="Gene3D" id="2.40.50.140">
    <property type="entry name" value="Nucleic acid-binding proteins"/>
    <property type="match status" value="1"/>
</dbReference>
<evidence type="ECO:0000313" key="3">
    <source>
        <dbReference type="EMBL" id="AGM24857.1"/>
    </source>
</evidence>
<dbReference type="InterPro" id="IPR006674">
    <property type="entry name" value="HD_domain"/>
</dbReference>
<dbReference type="PROSITE" id="PS51831">
    <property type="entry name" value="HD"/>
    <property type="match status" value="1"/>
</dbReference>
<dbReference type="AlphaFoldDB" id="R4U0Q6"/>
<dbReference type="PATRIC" id="fig|1276227.3.peg.271"/>
<dbReference type="InterPro" id="IPR050798">
    <property type="entry name" value="YhaM_exoribonuc/phosphodiest"/>
</dbReference>
<dbReference type="HOGENOM" id="CLU_056349_2_0_14"/>
<dbReference type="SUPFAM" id="SSF109604">
    <property type="entry name" value="HD-domain/PDEase-like"/>
    <property type="match status" value="1"/>
</dbReference>